<dbReference type="InterPro" id="IPR012942">
    <property type="entry name" value="SRR1-like"/>
</dbReference>
<feature type="compositionally biased region" description="Basic and acidic residues" evidence="5">
    <location>
        <begin position="459"/>
        <end position="468"/>
    </location>
</feature>
<evidence type="ECO:0000256" key="3">
    <source>
        <dbReference type="ARBA" id="ARBA00022833"/>
    </source>
</evidence>
<dbReference type="InterPro" id="IPR051964">
    <property type="entry name" value="Chaperone_stress_response"/>
</dbReference>
<dbReference type="InterPro" id="IPR001623">
    <property type="entry name" value="DnaJ_domain"/>
</dbReference>
<feature type="region of interest" description="Disordered" evidence="5">
    <location>
        <begin position="1"/>
        <end position="23"/>
    </location>
</feature>
<dbReference type="Pfam" id="PF12171">
    <property type="entry name" value="zf-C2H2_jaz"/>
    <property type="match status" value="1"/>
</dbReference>
<evidence type="ECO:0000259" key="6">
    <source>
        <dbReference type="PROSITE" id="PS50076"/>
    </source>
</evidence>
<dbReference type="InterPro" id="IPR036869">
    <property type="entry name" value="J_dom_sf"/>
</dbReference>
<protein>
    <recommendedName>
        <fullName evidence="10">J domain-containing protein</fullName>
    </recommendedName>
</protein>
<feature type="compositionally biased region" description="Polar residues" evidence="5">
    <location>
        <begin position="290"/>
        <end position="306"/>
    </location>
</feature>
<keyword evidence="9" id="KW-1185">Reference proteome</keyword>
<accession>A0AAX4JR51</accession>
<gene>
    <name evidence="8" type="ORF">L201_002451</name>
</gene>
<feature type="compositionally biased region" description="Acidic residues" evidence="5">
    <location>
        <begin position="470"/>
        <end position="491"/>
    </location>
</feature>
<feature type="compositionally biased region" description="Basic and acidic residues" evidence="5">
    <location>
        <begin position="313"/>
        <end position="327"/>
    </location>
</feature>
<dbReference type="SUPFAM" id="SSF46565">
    <property type="entry name" value="Chaperone J-domain"/>
    <property type="match status" value="1"/>
</dbReference>
<dbReference type="GO" id="GO:0003676">
    <property type="term" value="F:nucleic acid binding"/>
    <property type="evidence" value="ECO:0007669"/>
    <property type="project" value="InterPro"/>
</dbReference>
<dbReference type="InterPro" id="IPR018253">
    <property type="entry name" value="DnaJ_domain_CS"/>
</dbReference>
<proteinExistence type="predicted"/>
<feature type="compositionally biased region" description="Basic and acidic residues" evidence="5">
    <location>
        <begin position="568"/>
        <end position="584"/>
    </location>
</feature>
<dbReference type="CDD" id="cd06257">
    <property type="entry name" value="DnaJ"/>
    <property type="match status" value="1"/>
</dbReference>
<reference evidence="8 9" key="1">
    <citation type="submission" date="2024-01" db="EMBL/GenBank/DDBJ databases">
        <title>Comparative genomics of Cryptococcus and Kwoniella reveals pathogenesis evolution and contrasting modes of karyotype evolution via chromosome fusion or intercentromeric recombination.</title>
        <authorList>
            <person name="Coelho M.A."/>
            <person name="David-Palma M."/>
            <person name="Shea T."/>
            <person name="Bowers K."/>
            <person name="McGinley-Smith S."/>
            <person name="Mohammad A.W."/>
            <person name="Gnirke A."/>
            <person name="Yurkov A.M."/>
            <person name="Nowrousian M."/>
            <person name="Sun S."/>
            <person name="Cuomo C.A."/>
            <person name="Heitman J."/>
        </authorList>
    </citation>
    <scope>NUCLEOTIDE SEQUENCE [LARGE SCALE GENOMIC DNA]</scope>
    <source>
        <strain evidence="8 9">CBS 6074</strain>
    </source>
</reference>
<feature type="compositionally biased region" description="Basic and acidic residues" evidence="5">
    <location>
        <begin position="631"/>
        <end position="655"/>
    </location>
</feature>
<name>A0AAX4JR51_9TREE</name>
<dbReference type="PANTHER" id="PTHR44029:SF1">
    <property type="entry name" value="DNAJ HOMOLOG SUBFAMILY C MEMBER 21"/>
    <property type="match status" value="1"/>
</dbReference>
<dbReference type="PANTHER" id="PTHR44029">
    <property type="entry name" value="DNAJ HOMOLOG SUBFAMILY C MEMBER 21"/>
    <property type="match status" value="1"/>
</dbReference>
<dbReference type="SUPFAM" id="SSF57667">
    <property type="entry name" value="beta-beta-alpha zinc fingers"/>
    <property type="match status" value="1"/>
</dbReference>
<dbReference type="PROSITE" id="PS00636">
    <property type="entry name" value="DNAJ_1"/>
    <property type="match status" value="1"/>
</dbReference>
<dbReference type="GO" id="GO:0008270">
    <property type="term" value="F:zinc ion binding"/>
    <property type="evidence" value="ECO:0007669"/>
    <property type="project" value="UniProtKB-KW"/>
</dbReference>
<feature type="compositionally biased region" description="Acidic residues" evidence="5">
    <location>
        <begin position="425"/>
        <end position="458"/>
    </location>
</feature>
<dbReference type="InterPro" id="IPR054076">
    <property type="entry name" value="ZUO1-like_ZHD"/>
</dbReference>
<feature type="domain" description="J" evidence="6">
    <location>
        <begin position="23"/>
        <end position="89"/>
    </location>
</feature>
<evidence type="ECO:0000256" key="4">
    <source>
        <dbReference type="PROSITE-ProRule" id="PRU00042"/>
    </source>
</evidence>
<dbReference type="Proteomes" id="UP001355207">
    <property type="component" value="Chromosome 3"/>
</dbReference>
<dbReference type="SMART" id="SM00271">
    <property type="entry name" value="DnaJ"/>
    <property type="match status" value="1"/>
</dbReference>
<dbReference type="SMART" id="SM00451">
    <property type="entry name" value="ZnF_U1"/>
    <property type="match status" value="1"/>
</dbReference>
<feature type="compositionally biased region" description="Basic residues" evidence="5">
    <location>
        <begin position="497"/>
        <end position="507"/>
    </location>
</feature>
<feature type="compositionally biased region" description="Acidic residues" evidence="5">
    <location>
        <begin position="344"/>
        <end position="359"/>
    </location>
</feature>
<feature type="compositionally biased region" description="Basic residues" evidence="5">
    <location>
        <begin position="558"/>
        <end position="567"/>
    </location>
</feature>
<organism evidence="8 9">
    <name type="scientific">Kwoniella dendrophila CBS 6074</name>
    <dbReference type="NCBI Taxonomy" id="1295534"/>
    <lineage>
        <taxon>Eukaryota</taxon>
        <taxon>Fungi</taxon>
        <taxon>Dikarya</taxon>
        <taxon>Basidiomycota</taxon>
        <taxon>Agaricomycotina</taxon>
        <taxon>Tremellomycetes</taxon>
        <taxon>Tremellales</taxon>
        <taxon>Cryptococcaceae</taxon>
        <taxon>Kwoniella</taxon>
    </lineage>
</organism>
<dbReference type="Pfam" id="PF21884">
    <property type="entry name" value="ZUO1-like_ZHD"/>
    <property type="match status" value="1"/>
</dbReference>
<dbReference type="GO" id="GO:0005737">
    <property type="term" value="C:cytoplasm"/>
    <property type="evidence" value="ECO:0007669"/>
    <property type="project" value="TreeGrafter"/>
</dbReference>
<dbReference type="InterPro" id="IPR013087">
    <property type="entry name" value="Znf_C2H2_type"/>
</dbReference>
<keyword evidence="3" id="KW-0862">Zinc</keyword>
<dbReference type="EMBL" id="CP144100">
    <property type="protein sequence ID" value="WWC87561.1"/>
    <property type="molecule type" value="Genomic_DNA"/>
</dbReference>
<dbReference type="PROSITE" id="PS00028">
    <property type="entry name" value="ZINC_FINGER_C2H2_1"/>
    <property type="match status" value="1"/>
</dbReference>
<dbReference type="PROSITE" id="PS50157">
    <property type="entry name" value="ZINC_FINGER_C2H2_2"/>
    <property type="match status" value="1"/>
</dbReference>
<evidence type="ECO:0000313" key="9">
    <source>
        <dbReference type="Proteomes" id="UP001355207"/>
    </source>
</evidence>
<evidence type="ECO:0000256" key="5">
    <source>
        <dbReference type="SAM" id="MobiDB-lite"/>
    </source>
</evidence>
<feature type="compositionally biased region" description="Polar residues" evidence="5">
    <location>
        <begin position="1"/>
        <end position="14"/>
    </location>
</feature>
<evidence type="ECO:0000259" key="7">
    <source>
        <dbReference type="PROSITE" id="PS50157"/>
    </source>
</evidence>
<dbReference type="RefSeq" id="XP_066074324.1">
    <property type="nucleotide sequence ID" value="XM_066218227.1"/>
</dbReference>
<dbReference type="Pfam" id="PF00226">
    <property type="entry name" value="DnaJ"/>
    <property type="match status" value="1"/>
</dbReference>
<keyword evidence="1" id="KW-0479">Metal-binding</keyword>
<dbReference type="Pfam" id="PF07985">
    <property type="entry name" value="SRR1"/>
    <property type="match status" value="1"/>
</dbReference>
<dbReference type="Gene3D" id="3.30.160.60">
    <property type="entry name" value="Classic Zinc Finger"/>
    <property type="match status" value="1"/>
</dbReference>
<feature type="compositionally biased region" description="Basic and acidic residues" evidence="5">
    <location>
        <begin position="596"/>
        <end position="615"/>
    </location>
</feature>
<feature type="region of interest" description="Disordered" evidence="5">
    <location>
        <begin position="280"/>
        <end position="368"/>
    </location>
</feature>
<evidence type="ECO:0000313" key="8">
    <source>
        <dbReference type="EMBL" id="WWC87561.1"/>
    </source>
</evidence>
<feature type="compositionally biased region" description="Basic and acidic residues" evidence="5">
    <location>
        <begin position="104"/>
        <end position="116"/>
    </location>
</feature>
<dbReference type="PROSITE" id="PS50076">
    <property type="entry name" value="DNAJ_2"/>
    <property type="match status" value="1"/>
</dbReference>
<dbReference type="InterPro" id="IPR036236">
    <property type="entry name" value="Znf_C2H2_sf"/>
</dbReference>
<dbReference type="Gene3D" id="1.10.287.110">
    <property type="entry name" value="DnaJ domain"/>
    <property type="match status" value="1"/>
</dbReference>
<feature type="domain" description="C2H2-type" evidence="7">
    <location>
        <begin position="376"/>
        <end position="400"/>
    </location>
</feature>
<dbReference type="InterPro" id="IPR022755">
    <property type="entry name" value="Znf_C2H2_jaz"/>
</dbReference>
<dbReference type="InterPro" id="IPR003604">
    <property type="entry name" value="Matrin/U1-like-C_Znf_C2H2"/>
</dbReference>
<dbReference type="GeneID" id="91093123"/>
<evidence type="ECO:0000256" key="2">
    <source>
        <dbReference type="ARBA" id="ARBA00022771"/>
    </source>
</evidence>
<evidence type="ECO:0008006" key="10">
    <source>
        <dbReference type="Google" id="ProtNLM"/>
    </source>
</evidence>
<evidence type="ECO:0000256" key="1">
    <source>
        <dbReference type="ARBA" id="ARBA00022723"/>
    </source>
</evidence>
<feature type="compositionally biased region" description="Polar residues" evidence="5">
    <location>
        <begin position="523"/>
        <end position="542"/>
    </location>
</feature>
<sequence>MGNDQSRTSGQGNVKSAEERPPNYYELLQVEEDATWEEIKRSYRKLALINHPDKNPARIEEATKLFADLQQAYEILSDPNERAFYDNHRNVPVAATDDDIFDHVRSGDKATNDPKSKLNKRRHGDPGVRLEQLMRFFDPKLARKMDDTNEGFYSVYRTLFALLASDETLHTSPNSPPLIYPSFGDSTTSYSPVQGMTKSEKHSKIWVRDFYLVWTEFVTEKKFEWVARWDLERAESRDIRRLMEKENKKVRDDYRKEYNDTVRQLVLFIQHRDPRYKAHQAKLAKEKISARSNKINSGTATPTTGGLSAVDAEAAKKAHEERMKLASEYEEQSWQKLDGRRSDDEDAEEEEDNMADQETGDGTGVRLDDGMGGEFFECVACSKTFASEASWSNHERSKKHKQSVWKLKKEMMAEARARGETTVISDDDEGEEENDEVEEGENEEIFEDAEENNHEEEEQNQREKKNVADQDADIDALENELVDLALEESEDIDHPSKKSKKKARKARNIPTPQHLLDPEPETIPSTPVNEDTLTPINGSAAQSEDENDGPSTAELSKKDKRRAKEARKKAEEEAKKIAMKEARKAAKKGNVNDSRAQQEEKLNKGRKVEVAKDDGFTLPKQKNNKSNKGKSKADQNLPKEDEFSQEKVDKAIEGTNEKREKMLEKWGDNWIRLITKLEDLLDPASASDGIGILCLGIGKPFSDRTAQIQLALLLELATSLGCPTSSVEAFDPVSDEGDRKVLSFFGIRNLQENLTGKHILSPTKSYLLYLPHAPKQLYESLLQTNFSPALGGEPGRVLLGNDLAEYIPGFVRSDGKDKKINENGDAEEGEFVKAKKKRRGKGEGIQREIKDGVLQRLVPNMSILQFNDALPETNLPGFARSFLSLAFQWLDKQGADKVDWEKELPEVDWAGGEVIA</sequence>
<dbReference type="PRINTS" id="PR00625">
    <property type="entry name" value="JDOMAIN"/>
</dbReference>
<keyword evidence="2 4" id="KW-0863">Zinc-finger</keyword>
<dbReference type="AlphaFoldDB" id="A0AAX4JR51"/>
<feature type="region of interest" description="Disordered" evidence="5">
    <location>
        <begin position="104"/>
        <end position="124"/>
    </location>
</feature>
<feature type="region of interest" description="Disordered" evidence="5">
    <location>
        <begin position="412"/>
        <end position="655"/>
    </location>
</feature>